<protein>
    <recommendedName>
        <fullName evidence="2">Nudix hydrolase domain-containing protein</fullName>
    </recommendedName>
</protein>
<dbReference type="Proteomes" id="UP000190056">
    <property type="component" value="Unassembled WGS sequence"/>
</dbReference>
<dbReference type="EMBL" id="MTPU01000003">
    <property type="protein sequence ID" value="OPH11378.1"/>
    <property type="molecule type" value="Genomic_DNA"/>
</dbReference>
<organism evidence="3 4">
    <name type="scientific">Cylindrospermopsis raciborskii CENA302</name>
    <dbReference type="NCBI Taxonomy" id="1170768"/>
    <lineage>
        <taxon>Bacteria</taxon>
        <taxon>Bacillati</taxon>
        <taxon>Cyanobacteriota</taxon>
        <taxon>Cyanophyceae</taxon>
        <taxon>Nostocales</taxon>
        <taxon>Aphanizomenonaceae</taxon>
        <taxon>Cylindrospermopsis</taxon>
    </lineage>
</organism>
<accession>A0A9Q5QZ84</accession>
<gene>
    <name evidence="3" type="ORF">CENA302_00450</name>
</gene>
<name>A0A9Q5QZ84_9CYAN</name>
<comment type="caution">
    <text evidence="3">The sequence shown here is derived from an EMBL/GenBank/DDBJ whole genome shotgun (WGS) entry which is preliminary data.</text>
</comment>
<feature type="domain" description="Nudix hydrolase" evidence="2">
    <location>
        <begin position="27"/>
        <end position="155"/>
    </location>
</feature>
<dbReference type="InterPro" id="IPR015797">
    <property type="entry name" value="NUDIX_hydrolase-like_dom_sf"/>
</dbReference>
<dbReference type="InterPro" id="IPR000086">
    <property type="entry name" value="NUDIX_hydrolase_dom"/>
</dbReference>
<dbReference type="PROSITE" id="PS51462">
    <property type="entry name" value="NUDIX"/>
    <property type="match status" value="1"/>
</dbReference>
<evidence type="ECO:0000259" key="2">
    <source>
        <dbReference type="PROSITE" id="PS51462"/>
    </source>
</evidence>
<dbReference type="InterPro" id="IPR020084">
    <property type="entry name" value="NUDIX_hydrolase_CS"/>
</dbReference>
<dbReference type="Pfam" id="PF00293">
    <property type="entry name" value="NUDIX"/>
    <property type="match status" value="1"/>
</dbReference>
<sequence>MTDSDFSFLDLIGHKIDLSFNDRKFSDYPDDVLVFAFYQNYLVMTKHKTRGLELPGGKIHLGEYPLQAVFRETWEETGGILNSIQQIGEYIIRDYKGKDRIKSIYYGRITRFSNLPDGFETNGFELLSLPVNAQKDGFSPLVRDYVFTLTLEYLKSIKFGFYGDNRDVRL</sequence>
<dbReference type="SUPFAM" id="SSF55811">
    <property type="entry name" value="Nudix"/>
    <property type="match status" value="1"/>
</dbReference>
<dbReference type="PROSITE" id="PS00893">
    <property type="entry name" value="NUDIX_BOX"/>
    <property type="match status" value="1"/>
</dbReference>
<reference evidence="3 4" key="1">
    <citation type="submission" date="2017-01" db="EMBL/GenBank/DDBJ databases">
        <authorList>
            <person name="Abreu V.A."/>
            <person name="Popin R.V."/>
            <person name="Rigonato J."/>
            <person name="Andreote A.P."/>
            <person name="Schaker P.C."/>
            <person name="Hoff-Risseti C."/>
            <person name="Alvarenga D.O."/>
            <person name="Varani A.M."/>
            <person name="Fiore M.F."/>
        </authorList>
    </citation>
    <scope>NUCLEOTIDE SEQUENCE [LARGE SCALE GENOMIC DNA]</scope>
    <source>
        <strain evidence="3 4">CENA302</strain>
    </source>
</reference>
<keyword evidence="1" id="KW-0378">Hydrolase</keyword>
<evidence type="ECO:0000256" key="1">
    <source>
        <dbReference type="ARBA" id="ARBA00022801"/>
    </source>
</evidence>
<dbReference type="GO" id="GO:0016787">
    <property type="term" value="F:hydrolase activity"/>
    <property type="evidence" value="ECO:0007669"/>
    <property type="project" value="UniProtKB-KW"/>
</dbReference>
<dbReference type="AlphaFoldDB" id="A0A9Q5QZ84"/>
<dbReference type="Gene3D" id="3.90.79.10">
    <property type="entry name" value="Nucleoside Triphosphate Pyrophosphohydrolase"/>
    <property type="match status" value="1"/>
</dbReference>
<evidence type="ECO:0000313" key="3">
    <source>
        <dbReference type="EMBL" id="OPH11378.1"/>
    </source>
</evidence>
<evidence type="ECO:0000313" key="4">
    <source>
        <dbReference type="Proteomes" id="UP000190056"/>
    </source>
</evidence>
<proteinExistence type="predicted"/>